<name>A0A0S4M2I6_9BURK</name>
<dbReference type="Pfam" id="PF00814">
    <property type="entry name" value="TsaD"/>
    <property type="match status" value="1"/>
</dbReference>
<sequence length="235" mass="26228">MDEFRVLSLSSSFSPSSLYLSCGNGKRFYRSTTDHPSSGLLRIMEESRKFMCHCTLDCVAIDVGPGGFTSTRLAFSLAVGVASSFNVPVIPVLSMEALAVKALDEKKSSSVLISLLLKPDLVLVSSYEVDFSSIKEILSKRIMSKDGFRLWFEENYSPGSLLYGSGFLLICDDYDDICFHTENHTALDIYSVAKIRFYNSASENCYRAREICVDYATLPSALTLEEQINFMQRKS</sequence>
<evidence type="ECO:0000259" key="1">
    <source>
        <dbReference type="Pfam" id="PF00814"/>
    </source>
</evidence>
<evidence type="ECO:0000313" key="2">
    <source>
        <dbReference type="EMBL" id="CUT17987.1"/>
    </source>
</evidence>
<organism evidence="2 3">
    <name type="scientific">Candidatus Ichthyocystis hellenicum</name>
    <dbReference type="NCBI Taxonomy" id="1561003"/>
    <lineage>
        <taxon>Bacteria</taxon>
        <taxon>Pseudomonadati</taxon>
        <taxon>Pseudomonadota</taxon>
        <taxon>Betaproteobacteria</taxon>
        <taxon>Burkholderiales</taxon>
        <taxon>Candidatus Ichthyocystis</taxon>
    </lineage>
</organism>
<dbReference type="Proteomes" id="UP000198651">
    <property type="component" value="Chromosome I"/>
</dbReference>
<dbReference type="Gene3D" id="3.30.420.40">
    <property type="match status" value="2"/>
</dbReference>
<dbReference type="InterPro" id="IPR000905">
    <property type="entry name" value="Gcp-like_dom"/>
</dbReference>
<dbReference type="AlphaFoldDB" id="A0A0S4M2I6"/>
<proteinExistence type="predicted"/>
<dbReference type="EMBL" id="LN906597">
    <property type="protein sequence ID" value="CUT17987.1"/>
    <property type="molecule type" value="Genomic_DNA"/>
</dbReference>
<feature type="domain" description="Gcp-like" evidence="1">
    <location>
        <begin position="55"/>
        <end position="107"/>
    </location>
</feature>
<gene>
    <name evidence="2" type="ORF">Ark11_1177</name>
</gene>
<dbReference type="STRING" id="1561003.Ark11_1177"/>
<dbReference type="SUPFAM" id="SSF53067">
    <property type="entry name" value="Actin-like ATPase domain"/>
    <property type="match status" value="1"/>
</dbReference>
<accession>A0A0S4M2I6</accession>
<keyword evidence="3" id="KW-1185">Reference proteome</keyword>
<evidence type="ECO:0000313" key="3">
    <source>
        <dbReference type="Proteomes" id="UP000198651"/>
    </source>
</evidence>
<reference evidence="3" key="1">
    <citation type="submission" date="2015-11" db="EMBL/GenBank/DDBJ databases">
        <authorList>
            <person name="Seth-Smith H.M.B."/>
        </authorList>
    </citation>
    <scope>NUCLEOTIDE SEQUENCE [LARGE SCALE GENOMIC DNA]</scope>
    <source>
        <strain evidence="3">2013Ark11</strain>
    </source>
</reference>
<dbReference type="RefSeq" id="WP_139057359.1">
    <property type="nucleotide sequence ID" value="NZ_FLSL01000090.1"/>
</dbReference>
<dbReference type="InterPro" id="IPR043129">
    <property type="entry name" value="ATPase_NBD"/>
</dbReference>
<protein>
    <submittedName>
        <fullName evidence="2">Putative peptidase</fullName>
    </submittedName>
</protein>
<dbReference type="OrthoDB" id="9809995at2"/>